<dbReference type="Gene3D" id="1.10.533.10">
    <property type="entry name" value="Death Domain, Fas"/>
    <property type="match status" value="1"/>
</dbReference>
<dbReference type="InterPro" id="IPR011029">
    <property type="entry name" value="DEATH-like_dom_sf"/>
</dbReference>
<evidence type="ECO:0000256" key="3">
    <source>
        <dbReference type="PROSITE-ProRule" id="PRU00023"/>
    </source>
</evidence>
<dbReference type="PROSITE" id="PS50088">
    <property type="entry name" value="ANK_REPEAT"/>
    <property type="match status" value="1"/>
</dbReference>
<keyword evidence="5" id="KW-1185">Reference proteome</keyword>
<dbReference type="Pfam" id="PF12796">
    <property type="entry name" value="Ank_2"/>
    <property type="match status" value="2"/>
</dbReference>
<comment type="caution">
    <text evidence="4">The sequence shown here is derived from an EMBL/GenBank/DDBJ whole genome shotgun (WGS) entry which is preliminary data.</text>
</comment>
<evidence type="ECO:0000256" key="2">
    <source>
        <dbReference type="ARBA" id="ARBA00023043"/>
    </source>
</evidence>
<keyword evidence="2 3" id="KW-0040">ANK repeat</keyword>
<accession>A0ABP1PSF1</accession>
<proteinExistence type="predicted"/>
<dbReference type="InterPro" id="IPR036770">
    <property type="entry name" value="Ankyrin_rpt-contain_sf"/>
</dbReference>
<dbReference type="SMART" id="SM00248">
    <property type="entry name" value="ANK"/>
    <property type="match status" value="9"/>
</dbReference>
<dbReference type="EMBL" id="CAXLJM020000004">
    <property type="protein sequence ID" value="CAL8070617.1"/>
    <property type="molecule type" value="Genomic_DNA"/>
</dbReference>
<feature type="repeat" description="ANK" evidence="3">
    <location>
        <begin position="1155"/>
        <end position="1188"/>
    </location>
</feature>
<keyword evidence="1" id="KW-0677">Repeat</keyword>
<name>A0ABP1PSF1_9HEXA</name>
<dbReference type="PANTHER" id="PTHR24198">
    <property type="entry name" value="ANKYRIN REPEAT AND PROTEIN KINASE DOMAIN-CONTAINING PROTEIN"/>
    <property type="match status" value="1"/>
</dbReference>
<dbReference type="SUPFAM" id="SSF52540">
    <property type="entry name" value="P-loop containing nucleoside triphosphate hydrolases"/>
    <property type="match status" value="1"/>
</dbReference>
<evidence type="ECO:0000313" key="5">
    <source>
        <dbReference type="Proteomes" id="UP001642540"/>
    </source>
</evidence>
<dbReference type="Gene3D" id="3.40.50.300">
    <property type="entry name" value="P-loop containing nucleotide triphosphate hydrolases"/>
    <property type="match status" value="1"/>
</dbReference>
<evidence type="ECO:0000256" key="1">
    <source>
        <dbReference type="ARBA" id="ARBA00022737"/>
    </source>
</evidence>
<dbReference type="Gene3D" id="1.25.40.20">
    <property type="entry name" value="Ankyrin repeat-containing domain"/>
    <property type="match status" value="3"/>
</dbReference>
<dbReference type="SUPFAM" id="SSF48403">
    <property type="entry name" value="Ankyrin repeat"/>
    <property type="match status" value="2"/>
</dbReference>
<dbReference type="PANTHER" id="PTHR24198:SF165">
    <property type="entry name" value="ANKYRIN REPEAT-CONTAINING PROTEIN-RELATED"/>
    <property type="match status" value="1"/>
</dbReference>
<dbReference type="Proteomes" id="UP001642540">
    <property type="component" value="Unassembled WGS sequence"/>
</dbReference>
<gene>
    <name evidence="4" type="ORF">ODALV1_LOCUS1334</name>
</gene>
<dbReference type="InterPro" id="IPR002110">
    <property type="entry name" value="Ankyrin_rpt"/>
</dbReference>
<sequence>MEFQQKKYIIANLDKLVQCTTCNALLLAKLRLHDVLSANDCDSLDALKFEGKMSQSLKLYEVVITRADSFDLLAQVLRETGQTEAARILFEGSEDFQALSQLLYENTKSKTSSCQQLIPTNTDEASFQALISNAFKSEAILDLLNEERNITFISTVNLSLTSTLLKIGLQNEKKNFASTTYPFNFKPDGNGNNGNTLLVTLTNNLEEYLENVRINGKILILITTLKPHEIFTALKASSKATSILKSSKIAKHGIKWGDLKLPYKKQLLQRSVRFQNVEVCLEDLVSPYHNSFPDFINDTVNEELLAALLFDQKPLLCHTTVPSPLSQKCYVKRKFSTCFLIKSLAIFQNDLIVVTGIREFDLQIFTKNRGIEVIKDISKVENLSRNTSLILMKNPSIELFQTMSSHLNKQAHWLHFAGTHFEHCMSYGLTPRTTRWELVKKIEGAKSSSSGIGAIGEHEILKQFGNETNSIITILGPSGSGKSTVLASIATEISSANPTHFVGFFVLAELVQKICTQVGSSGELKINAIISVMINNCGNCFLAKRLLELKFAEEIGEQVSVNADIFLDGLDEVSPTLMHFCIQILIELRRGIKNARIWLSTSFEQLESLQDCTSLNLIQFQLEPLSLQESCQFMLTSWEGEGLHLQPGLLEAYAKECLFDIQGKLSLPENMEYLTPLILSQFAKLSKDSAHGYSATVEHFGVCHSNSCPIPSSLAELYSQIVELTMNDHLSKLNVINSSEGDWYTRGRIRRHHMLFALQQLFPDWAHSFLKYFEHERNASPSELLPFGFVIQTGQSQSFRFVHRSIAEYFLASFLIDLGTDNNYVESLGDSLGKFLNDIIFSIKLDRCDGLQEYIVQFQYERIIHFLNDLIIKKTAEEKKRFSKIFLKFRKVGEDYLGKNELSPLVATIRCKASALFKILFLESMSAAISEATPTSYWFWDFTLLKICSKYSDFGCFQMVEHLTELNIDKSRCLSIETLFKYAMYSGNVDVFNYLMYNRRVGRNLWSKAVHRCVSNSEHQSSSVIQGKLKIIQFFANASPSLINETDKKGRTPLLKKNAHIVLLKELIVLGANVNAVEFLSTKNTVLHILADSRVSPQDFHEFLLFANTHGINLKLQNKKGETSLHVALAKFELLPASVEIYATSGLAFDAPDKNCNTLLHIAAKFGRSRELIDALIHHEAKPETKNKVGETFIHFLAQTTDLETFQYFVEKIGSKLLASKSSEQNTVFHHALANKSSKNVYEILNFLLNQLKLNLDVINTRNANEETPICVGIRYGKGNLTVEVLNLLQNAGVDILGNDKEATLTVLFEHSVEFEESEFLSICKLLKKAGANFHCRWKDGVALIHWAVRGRSLRIVKFLIEECGVDVNVTHEGTGNNALHIAFEDTKVGLFNAEVASYLIECGVNEHQENKGKMNPLAYGASLVKGSYWSANGNMVGGNVGLWFDYLLHGFQSGGDSGPSYHISFSL</sequence>
<organism evidence="4 5">
    <name type="scientific">Orchesella dallaii</name>
    <dbReference type="NCBI Taxonomy" id="48710"/>
    <lineage>
        <taxon>Eukaryota</taxon>
        <taxon>Metazoa</taxon>
        <taxon>Ecdysozoa</taxon>
        <taxon>Arthropoda</taxon>
        <taxon>Hexapoda</taxon>
        <taxon>Collembola</taxon>
        <taxon>Entomobryomorpha</taxon>
        <taxon>Entomobryoidea</taxon>
        <taxon>Orchesellidae</taxon>
        <taxon>Orchesellinae</taxon>
        <taxon>Orchesella</taxon>
    </lineage>
</organism>
<reference evidence="4 5" key="1">
    <citation type="submission" date="2024-08" db="EMBL/GenBank/DDBJ databases">
        <authorList>
            <person name="Cucini C."/>
            <person name="Frati F."/>
        </authorList>
    </citation>
    <scope>NUCLEOTIDE SEQUENCE [LARGE SCALE GENOMIC DNA]</scope>
</reference>
<evidence type="ECO:0000313" key="4">
    <source>
        <dbReference type="EMBL" id="CAL8070617.1"/>
    </source>
</evidence>
<protein>
    <submittedName>
        <fullName evidence="4">Uncharacterized protein</fullName>
    </submittedName>
</protein>
<dbReference type="InterPro" id="IPR027417">
    <property type="entry name" value="P-loop_NTPase"/>
</dbReference>